<dbReference type="EMBL" id="JACIJD010000005">
    <property type="protein sequence ID" value="MBB5693372.1"/>
    <property type="molecule type" value="Genomic_DNA"/>
</dbReference>
<dbReference type="InterPro" id="IPR029063">
    <property type="entry name" value="SAM-dependent_MTases_sf"/>
</dbReference>
<dbReference type="AlphaFoldDB" id="A0A840YFW3"/>
<gene>
    <name evidence="2" type="ORF">FHS87_001401</name>
</gene>
<feature type="region of interest" description="Disordered" evidence="1">
    <location>
        <begin position="116"/>
        <end position="141"/>
    </location>
</feature>
<reference evidence="2 3" key="1">
    <citation type="submission" date="2020-08" db="EMBL/GenBank/DDBJ databases">
        <title>Genomic Encyclopedia of Type Strains, Phase IV (KMG-IV): sequencing the most valuable type-strain genomes for metagenomic binning, comparative biology and taxonomic classification.</title>
        <authorList>
            <person name="Goeker M."/>
        </authorList>
    </citation>
    <scope>NUCLEOTIDE SEQUENCE [LARGE SCALE GENOMIC DNA]</scope>
    <source>
        <strain evidence="2 3">DSM 25622</strain>
    </source>
</reference>
<evidence type="ECO:0000313" key="3">
    <source>
        <dbReference type="Proteomes" id="UP000580654"/>
    </source>
</evidence>
<evidence type="ECO:0008006" key="4">
    <source>
        <dbReference type="Google" id="ProtNLM"/>
    </source>
</evidence>
<sequence length="402" mass="40075">MRDTSPGDDHTANPAWTGAARFLEGRIPPGQTVIAPAAFEATTGALAPPDPAVLPDWAVVETAGAGALPGALLQRLLAETTPVYANEGYVVFARRPTFGLASLRNAAPVRALADAAASGSTPPSPPFAGPGAAEASAPGSALPPEAAIMPSAPPRAPEIPKATLPPEALALRVPPARQADPPAPPSMPPGMPEMPRIPVPPTPALKPEPPPSNAAAAPARGAAGWGGLPARIGPLLGEAAGRRVAAIGHSQDLAAAALPPSALISAEGPQLPPACFDLALVLAAAEPPARELAEAARLLRQGGLVLAIAENADSLGRRLAAALGRAPTTSGLSAAALRGAAQAAGLVPVRLEGHSLDTWRAQSDAPPAGLLPDAPAAALLEEAGEAAGPRHAAWLLLLARKN</sequence>
<feature type="compositionally biased region" description="Pro residues" evidence="1">
    <location>
        <begin position="201"/>
        <end position="212"/>
    </location>
</feature>
<proteinExistence type="predicted"/>
<feature type="compositionally biased region" description="Low complexity" evidence="1">
    <location>
        <begin position="129"/>
        <end position="141"/>
    </location>
</feature>
<protein>
    <recommendedName>
        <fullName evidence="4">Methyltransferase domain-containing protein</fullName>
    </recommendedName>
</protein>
<dbReference type="Proteomes" id="UP000580654">
    <property type="component" value="Unassembled WGS sequence"/>
</dbReference>
<comment type="caution">
    <text evidence="2">The sequence shown here is derived from an EMBL/GenBank/DDBJ whole genome shotgun (WGS) entry which is preliminary data.</text>
</comment>
<dbReference type="Gene3D" id="3.40.50.150">
    <property type="entry name" value="Vaccinia Virus protein VP39"/>
    <property type="match status" value="1"/>
</dbReference>
<keyword evidence="3" id="KW-1185">Reference proteome</keyword>
<evidence type="ECO:0000313" key="2">
    <source>
        <dbReference type="EMBL" id="MBB5693372.1"/>
    </source>
</evidence>
<dbReference type="RefSeq" id="WP_184515417.1">
    <property type="nucleotide sequence ID" value="NZ_JACIJD010000005.1"/>
</dbReference>
<accession>A0A840YFW3</accession>
<evidence type="ECO:0000256" key="1">
    <source>
        <dbReference type="SAM" id="MobiDB-lite"/>
    </source>
</evidence>
<dbReference type="SUPFAM" id="SSF53335">
    <property type="entry name" value="S-adenosyl-L-methionine-dependent methyltransferases"/>
    <property type="match status" value="1"/>
</dbReference>
<feature type="compositionally biased region" description="Low complexity" evidence="1">
    <location>
        <begin position="213"/>
        <end position="222"/>
    </location>
</feature>
<name>A0A840YFW3_9PROT</name>
<organism evidence="2 3">
    <name type="scientific">Muricoccus pecuniae</name>
    <dbReference type="NCBI Taxonomy" id="693023"/>
    <lineage>
        <taxon>Bacteria</taxon>
        <taxon>Pseudomonadati</taxon>
        <taxon>Pseudomonadota</taxon>
        <taxon>Alphaproteobacteria</taxon>
        <taxon>Acetobacterales</taxon>
        <taxon>Roseomonadaceae</taxon>
        <taxon>Muricoccus</taxon>
    </lineage>
</organism>
<feature type="region of interest" description="Disordered" evidence="1">
    <location>
        <begin position="201"/>
        <end position="222"/>
    </location>
</feature>